<proteinExistence type="predicted"/>
<protein>
    <submittedName>
        <fullName evidence="3">Uncharacterized protein</fullName>
    </submittedName>
</protein>
<dbReference type="OMA" id="YPICATR"/>
<dbReference type="eggNOG" id="ENOG502R2KE">
    <property type="taxonomic scope" value="Eukaryota"/>
</dbReference>
<dbReference type="KEGG" id="pbl:PAAG_02979"/>
<gene>
    <name evidence="3" type="ORF">PAAG_02979</name>
</gene>
<evidence type="ECO:0000313" key="3">
    <source>
        <dbReference type="EMBL" id="EEH41416.1"/>
    </source>
</evidence>
<keyword evidence="2" id="KW-0812">Transmembrane</keyword>
<name>C1GY25_PARBA</name>
<feature type="region of interest" description="Disordered" evidence="1">
    <location>
        <begin position="275"/>
        <end position="295"/>
    </location>
</feature>
<keyword evidence="2" id="KW-1133">Transmembrane helix</keyword>
<feature type="compositionally biased region" description="Low complexity" evidence="1">
    <location>
        <begin position="166"/>
        <end position="195"/>
    </location>
</feature>
<evidence type="ECO:0000256" key="1">
    <source>
        <dbReference type="SAM" id="MobiDB-lite"/>
    </source>
</evidence>
<feature type="transmembrane region" description="Helical" evidence="2">
    <location>
        <begin position="6"/>
        <end position="25"/>
    </location>
</feature>
<dbReference type="OrthoDB" id="4186817at2759"/>
<sequence>MTLKIVGASLFVLAVTLVFCLLQLLPAPFRIQWKDTLSRQYAATLHFLADDLQESCPAISHQYHHDIHGDELWLTKESVHQQLWMSNALEINVFRAVTLSSMWRIENILTPNTLLNSLIYPYNRWRTEHQKQKEHSLPYTKVPRSENPSQNTRTNPPQHINFNSVNSGSDTNNNPNPSTPLETSLNSNPLSNPSTADRFSSPDIKSAPRPVYPSSQGQDQLYPLYKSNNASSIPSTRIDSSNPNSTLFTSPKPQRNPPLNLLSLLLVPLEQHSHPYPDRLSRSSISHPPLDSASATRMRITSREKEIRGSLLGMVIAVVVGVMWL</sequence>
<dbReference type="AlphaFoldDB" id="C1GY25"/>
<keyword evidence="4" id="KW-1185">Reference proteome</keyword>
<reference evidence="3 4" key="1">
    <citation type="journal article" date="2011" name="PLoS Genet.">
        <title>Comparative genomic analysis of human fungal pathogens causing paracoccidioidomycosis.</title>
        <authorList>
            <person name="Desjardins C.A."/>
            <person name="Champion M.D."/>
            <person name="Holder J.W."/>
            <person name="Muszewska A."/>
            <person name="Goldberg J."/>
            <person name="Bailao A.M."/>
            <person name="Brigido M.M."/>
            <person name="Ferreira M.E."/>
            <person name="Garcia A.M."/>
            <person name="Grynberg M."/>
            <person name="Gujja S."/>
            <person name="Heiman D.I."/>
            <person name="Henn M.R."/>
            <person name="Kodira C.D."/>
            <person name="Leon-Narvaez H."/>
            <person name="Longo L.V."/>
            <person name="Ma L.J."/>
            <person name="Malavazi I."/>
            <person name="Matsuo A.L."/>
            <person name="Morais F.V."/>
            <person name="Pereira M."/>
            <person name="Rodriguez-Brito S."/>
            <person name="Sakthikumar S."/>
            <person name="Salem-Izacc S.M."/>
            <person name="Sykes S.M."/>
            <person name="Teixeira M.M."/>
            <person name="Vallejo M.C."/>
            <person name="Walter M.E."/>
            <person name="Yandava C."/>
            <person name="Young S."/>
            <person name="Zeng Q."/>
            <person name="Zucker J."/>
            <person name="Felipe M.S."/>
            <person name="Goldman G.H."/>
            <person name="Haas B.J."/>
            <person name="McEwen J.G."/>
            <person name="Nino-Vega G."/>
            <person name="Puccia R."/>
            <person name="San-Blas G."/>
            <person name="Soares C.M."/>
            <person name="Birren B.W."/>
            <person name="Cuomo C.A."/>
        </authorList>
    </citation>
    <scope>NUCLEOTIDE SEQUENCE [LARGE SCALE GENOMIC DNA]</scope>
    <source>
        <strain evidence="4">ATCC MYA-826 / Pb01</strain>
    </source>
</reference>
<accession>C1GY25</accession>
<organism evidence="3 4">
    <name type="scientific">Paracoccidioides lutzii (strain ATCC MYA-826 / Pb01)</name>
    <name type="common">Paracoccidioides brasiliensis</name>
    <dbReference type="NCBI Taxonomy" id="502779"/>
    <lineage>
        <taxon>Eukaryota</taxon>
        <taxon>Fungi</taxon>
        <taxon>Dikarya</taxon>
        <taxon>Ascomycota</taxon>
        <taxon>Pezizomycotina</taxon>
        <taxon>Eurotiomycetes</taxon>
        <taxon>Eurotiomycetidae</taxon>
        <taxon>Onygenales</taxon>
        <taxon>Ajellomycetaceae</taxon>
        <taxon>Paracoccidioides</taxon>
    </lineage>
</organism>
<evidence type="ECO:0000256" key="2">
    <source>
        <dbReference type="SAM" id="Phobius"/>
    </source>
</evidence>
<dbReference type="EMBL" id="KN293999">
    <property type="protein sequence ID" value="EEH41416.1"/>
    <property type="molecule type" value="Genomic_DNA"/>
</dbReference>
<feature type="compositionally biased region" description="Polar residues" evidence="1">
    <location>
        <begin position="226"/>
        <end position="253"/>
    </location>
</feature>
<dbReference type="Proteomes" id="UP000002059">
    <property type="component" value="Partially assembled WGS sequence"/>
</dbReference>
<evidence type="ECO:0000313" key="4">
    <source>
        <dbReference type="Proteomes" id="UP000002059"/>
    </source>
</evidence>
<dbReference type="HOGENOM" id="CLU_990354_0_0_1"/>
<dbReference type="RefSeq" id="XP_002794434.1">
    <property type="nucleotide sequence ID" value="XM_002794388.1"/>
</dbReference>
<dbReference type="VEuPathDB" id="FungiDB:PAAG_02979"/>
<feature type="region of interest" description="Disordered" evidence="1">
    <location>
        <begin position="131"/>
        <end position="255"/>
    </location>
</feature>
<keyword evidence="2" id="KW-0472">Membrane</keyword>
<feature type="transmembrane region" description="Helical" evidence="2">
    <location>
        <begin position="307"/>
        <end position="324"/>
    </location>
</feature>
<dbReference type="GeneID" id="9097922"/>
<feature type="compositionally biased region" description="Polar residues" evidence="1">
    <location>
        <begin position="146"/>
        <end position="165"/>
    </location>
</feature>